<dbReference type="STRING" id="5353.A0A1Q3EHX6"/>
<organism evidence="2 3">
    <name type="scientific">Lentinula edodes</name>
    <name type="common">Shiitake mushroom</name>
    <name type="synonym">Lentinus edodes</name>
    <dbReference type="NCBI Taxonomy" id="5353"/>
    <lineage>
        <taxon>Eukaryota</taxon>
        <taxon>Fungi</taxon>
        <taxon>Dikarya</taxon>
        <taxon>Basidiomycota</taxon>
        <taxon>Agaricomycotina</taxon>
        <taxon>Agaricomycetes</taxon>
        <taxon>Agaricomycetidae</taxon>
        <taxon>Agaricales</taxon>
        <taxon>Marasmiineae</taxon>
        <taxon>Omphalotaceae</taxon>
        <taxon>Lentinula</taxon>
    </lineage>
</organism>
<evidence type="ECO:0000313" key="3">
    <source>
        <dbReference type="Proteomes" id="UP000188533"/>
    </source>
</evidence>
<feature type="region of interest" description="Disordered" evidence="1">
    <location>
        <begin position="161"/>
        <end position="322"/>
    </location>
</feature>
<reference evidence="2 3" key="2">
    <citation type="submission" date="2017-02" db="EMBL/GenBank/DDBJ databases">
        <title>A genome survey and senescence transcriptome analysis in Lentinula edodes.</title>
        <authorList>
            <person name="Sakamoto Y."/>
            <person name="Nakade K."/>
            <person name="Sato S."/>
            <person name="Yoshida Y."/>
            <person name="Miyazaki K."/>
            <person name="Natsume S."/>
            <person name="Konno N."/>
        </authorList>
    </citation>
    <scope>NUCLEOTIDE SEQUENCE [LARGE SCALE GENOMIC DNA]</scope>
    <source>
        <strain evidence="2 3">NBRC 111202</strain>
    </source>
</reference>
<accession>A0A1Q3EHX6</accession>
<protein>
    <submittedName>
        <fullName evidence="2">Ribosome biogenesis protein</fullName>
    </submittedName>
</protein>
<feature type="compositionally biased region" description="Basic and acidic residues" evidence="1">
    <location>
        <begin position="234"/>
        <end position="246"/>
    </location>
</feature>
<evidence type="ECO:0000256" key="1">
    <source>
        <dbReference type="SAM" id="MobiDB-lite"/>
    </source>
</evidence>
<feature type="compositionally biased region" description="Basic residues" evidence="1">
    <location>
        <begin position="296"/>
        <end position="305"/>
    </location>
</feature>
<reference evidence="2 3" key="1">
    <citation type="submission" date="2016-08" db="EMBL/GenBank/DDBJ databases">
        <authorList>
            <consortium name="Lentinula edodes genome sequencing consortium"/>
            <person name="Sakamoto Y."/>
            <person name="Nakade K."/>
            <person name="Sato S."/>
            <person name="Yoshida Y."/>
            <person name="Miyazaki K."/>
            <person name="Natsume S."/>
            <person name="Konno N."/>
        </authorList>
    </citation>
    <scope>NUCLEOTIDE SEQUENCE [LARGE SCALE GENOMIC DNA]</scope>
    <source>
        <strain evidence="2 3">NBRC 111202</strain>
    </source>
</reference>
<proteinExistence type="predicted"/>
<name>A0A1Q3EHX6_LENED</name>
<feature type="compositionally biased region" description="Basic and acidic residues" evidence="1">
    <location>
        <begin position="205"/>
        <end position="226"/>
    </location>
</feature>
<comment type="caution">
    <text evidence="2">The sequence shown here is derived from an EMBL/GenBank/DDBJ whole genome shotgun (WGS) entry which is preliminary data.</text>
</comment>
<dbReference type="EMBL" id="BDGU01000348">
    <property type="protein sequence ID" value="GAW06792.1"/>
    <property type="molecule type" value="Genomic_DNA"/>
</dbReference>
<dbReference type="AlphaFoldDB" id="A0A1Q3EHX6"/>
<feature type="compositionally biased region" description="Low complexity" evidence="1">
    <location>
        <begin position="103"/>
        <end position="120"/>
    </location>
</feature>
<feature type="region of interest" description="Disordered" evidence="1">
    <location>
        <begin position="96"/>
        <end position="120"/>
    </location>
</feature>
<feature type="compositionally biased region" description="Basic and acidic residues" evidence="1">
    <location>
        <begin position="306"/>
        <end position="322"/>
    </location>
</feature>
<sequence length="322" mass="35474">MPLDGHSYLVAQGWSGKGNGLRKGAIAKPIAVSQKKTLAGLGKDRDEAFPFWDHLFSAASQAITVKIDDSDVSDSDEITPSVAPVLRRTTTGILSNRRPVNVTPASTSGTSTPDSTSSDTPRLSLIAVAKREAAKRNLYSRFYRGAVLAPAVDIQTIADPAGSTSSVTLPSPGSLSSRAKSKAQANEEETYVGEKNEKKKKKKRKAEELEKEEGNVDKVESKAERRERKRRKKEAKEMKLEVKMAKQEASGVLLKESKKKKNKEDTKTSADAYDDFSSRVASTGSDKVQEKEEKAQKKKKKKKERRVHDTEQVKSRKEKNQA</sequence>
<feature type="compositionally biased region" description="Polar residues" evidence="1">
    <location>
        <begin position="162"/>
        <end position="178"/>
    </location>
</feature>
<gene>
    <name evidence="2" type="ORF">LENED_008740</name>
</gene>
<dbReference type="Proteomes" id="UP000188533">
    <property type="component" value="Unassembled WGS sequence"/>
</dbReference>
<keyword evidence="3" id="KW-1185">Reference proteome</keyword>
<evidence type="ECO:0000313" key="2">
    <source>
        <dbReference type="EMBL" id="GAW06792.1"/>
    </source>
</evidence>